<evidence type="ECO:0000313" key="1">
    <source>
        <dbReference type="EMBL" id="MDV7263854.1"/>
    </source>
</evidence>
<reference evidence="1" key="1">
    <citation type="submission" date="2023-10" db="EMBL/GenBank/DDBJ databases">
        <title>Development of a sustainable strategy for remediation of hydrocarbon-contaminated territories based on the waste exchange concept.</title>
        <authorList>
            <person name="Krivoruchko A."/>
        </authorList>
    </citation>
    <scope>NUCLEOTIDE SEQUENCE</scope>
    <source>
        <strain evidence="1">IEGM 68</strain>
    </source>
</reference>
<accession>A0AAE4UWD5</accession>
<comment type="caution">
    <text evidence="1">The sequence shown here is derived from an EMBL/GenBank/DDBJ whole genome shotgun (WGS) entry which is preliminary data.</text>
</comment>
<dbReference type="EMBL" id="JAWLUP010000005">
    <property type="protein sequence ID" value="MDV7263854.1"/>
    <property type="molecule type" value="Genomic_DNA"/>
</dbReference>
<evidence type="ECO:0000313" key="2">
    <source>
        <dbReference type="Proteomes" id="UP001185863"/>
    </source>
</evidence>
<name>A0AAE4UWD5_9NOCA</name>
<gene>
    <name evidence="1" type="ORF">R4315_04670</name>
</gene>
<dbReference type="AlphaFoldDB" id="A0AAE4UWD5"/>
<dbReference type="Proteomes" id="UP001185863">
    <property type="component" value="Unassembled WGS sequence"/>
</dbReference>
<sequence>MLTAALVTGIDLTAWVTNQCGDPPDQRVDRVDTLADALHDARRLLADPTPVVPI</sequence>
<organism evidence="1 2">
    <name type="scientific">Rhodococcus oxybenzonivorans</name>
    <dbReference type="NCBI Taxonomy" id="1990687"/>
    <lineage>
        <taxon>Bacteria</taxon>
        <taxon>Bacillati</taxon>
        <taxon>Actinomycetota</taxon>
        <taxon>Actinomycetes</taxon>
        <taxon>Mycobacteriales</taxon>
        <taxon>Nocardiaceae</taxon>
        <taxon>Rhodococcus</taxon>
    </lineage>
</organism>
<dbReference type="RefSeq" id="WP_317746032.1">
    <property type="nucleotide sequence ID" value="NZ_JAWLUP010000005.1"/>
</dbReference>
<proteinExistence type="predicted"/>
<protein>
    <submittedName>
        <fullName evidence="1">Uncharacterized protein</fullName>
    </submittedName>
</protein>